<keyword evidence="5" id="KW-1015">Disulfide bond</keyword>
<accession>A0A6I9WJD1</accession>
<evidence type="ECO:0000256" key="4">
    <source>
        <dbReference type="ARBA" id="ARBA00022737"/>
    </source>
</evidence>
<dbReference type="InterPro" id="IPR036508">
    <property type="entry name" value="Chitin-bd_dom_sf"/>
</dbReference>
<feature type="non-terminal residue" evidence="10">
    <location>
        <position position="1"/>
    </location>
</feature>
<dbReference type="InterPro" id="IPR051940">
    <property type="entry name" value="Chitin_bind-dev_reg"/>
</dbReference>
<dbReference type="Pfam" id="PF00704">
    <property type="entry name" value="Glyco_hydro_18"/>
    <property type="match status" value="1"/>
</dbReference>
<feature type="region of interest" description="Disordered" evidence="7">
    <location>
        <begin position="923"/>
        <end position="944"/>
    </location>
</feature>
<dbReference type="GO" id="GO:0005975">
    <property type="term" value="P:carbohydrate metabolic process"/>
    <property type="evidence" value="ECO:0007669"/>
    <property type="project" value="InterPro"/>
</dbReference>
<gene>
    <name evidence="10" type="primary">LOC105429939</name>
</gene>
<dbReference type="SMART" id="SM00636">
    <property type="entry name" value="Glyco_18"/>
    <property type="match status" value="1"/>
</dbReference>
<keyword evidence="4" id="KW-0677">Repeat</keyword>
<comment type="similarity">
    <text evidence="1">Belongs to the glycosyl hydrolase 18 family. Chitinase class II subfamily.</text>
</comment>
<feature type="region of interest" description="Disordered" evidence="7">
    <location>
        <begin position="625"/>
        <end position="647"/>
    </location>
</feature>
<dbReference type="GO" id="GO:0008061">
    <property type="term" value="F:chitin binding"/>
    <property type="evidence" value="ECO:0007669"/>
    <property type="project" value="UniProtKB-KW"/>
</dbReference>
<dbReference type="GeneID" id="105429939"/>
<evidence type="ECO:0000259" key="8">
    <source>
        <dbReference type="PROSITE" id="PS50940"/>
    </source>
</evidence>
<dbReference type="Proteomes" id="UP000504615">
    <property type="component" value="Unplaced"/>
</dbReference>
<evidence type="ECO:0000256" key="3">
    <source>
        <dbReference type="ARBA" id="ARBA00022729"/>
    </source>
</evidence>
<proteinExistence type="inferred from homology"/>
<dbReference type="InterPro" id="IPR029070">
    <property type="entry name" value="Chitinase_insertion_sf"/>
</dbReference>
<feature type="compositionally biased region" description="Low complexity" evidence="7">
    <location>
        <begin position="935"/>
        <end position="944"/>
    </location>
</feature>
<evidence type="ECO:0000256" key="7">
    <source>
        <dbReference type="SAM" id="MobiDB-lite"/>
    </source>
</evidence>
<dbReference type="PROSITE" id="PS50940">
    <property type="entry name" value="CHIT_BIND_II"/>
    <property type="match status" value="3"/>
</dbReference>
<keyword evidence="6" id="KW-0325">Glycoprotein</keyword>
<dbReference type="InterPro" id="IPR011583">
    <property type="entry name" value="Chitinase_II/V-like_cat"/>
</dbReference>
<sequence length="1890" mass="202320">LPQWNALVLRQVKSNVCFDLFTECPQRRTSPIREIFCYTSTFDVQLLAESICRCTTLVHQNHDVRNLSISGISDLRKSLKEIHPSLQFAISIHDPAMTLRNSAMVRQEAIARIIAVMKEVDGVEMNVTAGSKERLYNFVKSLKDEMIRKSYEKRIFMALPNRPEHLAKQFDIKELIKYIDLFTLPTDYMTDEDGAFVTFHPSRLMGLFDVLNTDSLVDLISGLGAPKQKILMTLPISAYKFILKNEEENAPRSETTEKEPVPIDRKQLCEAITNGEWTVERDEDLTAPYAFQNKTWIAFEDKISVGIKGKYALLRDLAGLAVRNIENDVETECETPLVQEIYQSFTEFRRKSRQAVLNALEDELHQMQFSYPNHAKTSSFRVVRVVDTEGHIRAVRENTQTEFICRRQGYFVHPKSCNRFYRCVKFNQEIEDYSVFEFDCPAGLSFDERTEVCVWPGSLPEGSPCPGSSEIAPVAPKRFECSQPGYYADPQNCRWFFACMDLGGPELMAFEFRCPYGLVFDEKKLVCEWPWLVPACSESGSAYTRMEYNYGGYTAGTSIGVGGYVTGGLPDYSVTAGTGYSNVDYSKTSDTDIRGTGYFGTTAGNTNKYPGISTASVGTVSGHTRLSGSSGIDHSKSTGYGGAAASSGPTSGTYDIRVGSIPPSTIGGSGYAVSTGQSGIGYTGHGGTGYFTPIGGFNTGFGNTGSLGGITTGFSKSTVGEYSGITNGSHLTEQGVTYSGRPGSSYSSSIAGGYTGGSISTGNPIIDTASYSKTSGTNYFGSTELPGTPIDVHTGSSPTYVGSTNVHTDSNVFNTDGYSISTDIHSGATGYQPSFDKTGPSFGTVSYPGASDRVEIAGSTNKEYTGSATTAYNGLTGVGYSTHKPVSGSAGPTGIDVNLSINSGIGSSLQSTTSSGRISETNFISDTSKSGHTASDITSGSTGISSTDYKYNEEGYTIPVFIQHEEPVYPSIETTGTGVKSHVGTTGTSGVDLTSGYGKTDFARPNLNISIFGNEIPTGYAQKNTTSAIQTGSSIDGSILTSNSFSGAVFSHGNVPGAVSTPAINQGTILTGNAQPGYIATSSITSGYVTNNGVKNVNIESASPGTLLYGTPTPAVSVNGPSTAGVILKGDSTPGVIISGQTAPGISITGSVQPGSTTKWYESQSTYSISGGPSSGSVTSISSSTPSEGLIPTGPQSYSKTDGHGTTYNVACKYSEKDIPDYRPTSSILPDSIIPGDRIEGTGSGIYPGSIFEGSTTAVPGYSPTKSVVFTPRGFTKTSPTRTGITTAVLGGGGSYSVSAGDRRPTYSPDNISEKAFEGNVAGYTKTSSIGGTVGLSTTLTPLGYSSTTPSNHITVQSASSGYSYPKPNIQFGTSGARFPSTQIAPEANNLPVTTSPSFSSRFPIPTVPSVIYTTEHPEVYKTTPFESSKIPASVSPVRPVSSIDYNTIISSTTIPVSVFTDNRFTQQPTSGSQTASVPTSSFGLGVPFQRTDSSGQTGYSSSLGYLPAKSTESDATASTRKYDTSTITARPDYIGITYKKPSSTSDVTYEGLPSSFQSPTTFRPSSIYYSSQGTTPSSLGTIPSSGSPTNLDISRDKIDKLITNYNRGTVKYTSTEYDIYAGSGFGSTKKFTSSLSPTKPSFSVKTDSDFAITTPFGSRPTTFSYEVTTKSPEGKGKVIIKWSDLHPLLLGKLGAECTCKADPFANIRGPARKLIESSRGKVDLANYDDSEIYVDLGNESSEEDYSSNSDDFPAQPFKISVPKTTNLPSSYLPATDTKTSTKSGEPSLNYRMGKKLKYDEEYEEEYEREKEEYDDPDQIINGVTDCARPGLFRHPGLCNKFYACHWDQWKKKFTLHIFNCPIHLTFDSNAGACNWPSKGPACQADNLLV</sequence>
<dbReference type="GO" id="GO:0005576">
    <property type="term" value="C:extracellular region"/>
    <property type="evidence" value="ECO:0007669"/>
    <property type="project" value="InterPro"/>
</dbReference>
<reference evidence="10" key="1">
    <citation type="submission" date="2025-08" db="UniProtKB">
        <authorList>
            <consortium name="RefSeq"/>
        </authorList>
    </citation>
    <scope>IDENTIFICATION</scope>
</reference>
<evidence type="ECO:0000256" key="5">
    <source>
        <dbReference type="ARBA" id="ARBA00023157"/>
    </source>
</evidence>
<evidence type="ECO:0000256" key="2">
    <source>
        <dbReference type="ARBA" id="ARBA00022669"/>
    </source>
</evidence>
<evidence type="ECO:0000256" key="6">
    <source>
        <dbReference type="ARBA" id="ARBA00023180"/>
    </source>
</evidence>
<feature type="domain" description="Chitin-binding type-2" evidence="8">
    <location>
        <begin position="1824"/>
        <end position="1885"/>
    </location>
</feature>
<dbReference type="PANTHER" id="PTHR23301">
    <property type="entry name" value="CHITIN BINDING PERITROPHIN-A"/>
    <property type="match status" value="1"/>
</dbReference>
<dbReference type="RefSeq" id="XP_011641503.1">
    <property type="nucleotide sequence ID" value="XM_011643201.1"/>
</dbReference>
<keyword evidence="9" id="KW-1185">Reference proteome</keyword>
<keyword evidence="2" id="KW-0147">Chitin-binding</keyword>
<evidence type="ECO:0000256" key="1">
    <source>
        <dbReference type="ARBA" id="ARBA00009121"/>
    </source>
</evidence>
<dbReference type="PANTHER" id="PTHR23301:SF0">
    <property type="entry name" value="CHITIN-BINDING TYPE-2 DOMAIN-CONTAINING PROTEIN-RELATED"/>
    <property type="match status" value="1"/>
</dbReference>
<dbReference type="SUPFAM" id="SSF57625">
    <property type="entry name" value="Invertebrate chitin-binding proteins"/>
    <property type="match status" value="3"/>
</dbReference>
<keyword evidence="3" id="KW-0732">Signal</keyword>
<name>A0A6I9WJD1_9HYME</name>
<dbReference type="InterPro" id="IPR001223">
    <property type="entry name" value="Glyco_hydro18_cat"/>
</dbReference>
<dbReference type="KEGG" id="pbar:105429939"/>
<feature type="compositionally biased region" description="Low complexity" evidence="7">
    <location>
        <begin position="1164"/>
        <end position="1187"/>
    </location>
</feature>
<protein>
    <submittedName>
        <fullName evidence="10">Mucin-19-like</fullName>
    </submittedName>
</protein>
<dbReference type="InterPro" id="IPR017853">
    <property type="entry name" value="GH"/>
</dbReference>
<dbReference type="SMART" id="SM00494">
    <property type="entry name" value="ChtBD2"/>
    <property type="match status" value="3"/>
</dbReference>
<dbReference type="SUPFAM" id="SSF51445">
    <property type="entry name" value="(Trans)glycosidases"/>
    <property type="match status" value="1"/>
</dbReference>
<dbReference type="Gene3D" id="3.20.20.80">
    <property type="entry name" value="Glycosidases"/>
    <property type="match status" value="1"/>
</dbReference>
<feature type="domain" description="Chitin-binding type-2" evidence="8">
    <location>
        <begin position="402"/>
        <end position="467"/>
    </location>
</feature>
<feature type="compositionally biased region" description="Polar residues" evidence="7">
    <location>
        <begin position="923"/>
        <end position="933"/>
    </location>
</feature>
<organism evidence="9 10">
    <name type="scientific">Pogonomyrmex barbatus</name>
    <name type="common">red harvester ant</name>
    <dbReference type="NCBI Taxonomy" id="144034"/>
    <lineage>
        <taxon>Eukaryota</taxon>
        <taxon>Metazoa</taxon>
        <taxon>Ecdysozoa</taxon>
        <taxon>Arthropoda</taxon>
        <taxon>Hexapoda</taxon>
        <taxon>Insecta</taxon>
        <taxon>Pterygota</taxon>
        <taxon>Neoptera</taxon>
        <taxon>Endopterygota</taxon>
        <taxon>Hymenoptera</taxon>
        <taxon>Apocrita</taxon>
        <taxon>Aculeata</taxon>
        <taxon>Formicoidea</taxon>
        <taxon>Formicidae</taxon>
        <taxon>Myrmicinae</taxon>
        <taxon>Pogonomyrmex</taxon>
    </lineage>
</organism>
<dbReference type="Gene3D" id="3.10.50.10">
    <property type="match status" value="1"/>
</dbReference>
<feature type="domain" description="Chitin-binding type-2" evidence="8">
    <location>
        <begin position="478"/>
        <end position="538"/>
    </location>
</feature>
<feature type="region of interest" description="Disordered" evidence="7">
    <location>
        <begin position="1164"/>
        <end position="1202"/>
    </location>
</feature>
<dbReference type="InterPro" id="IPR002557">
    <property type="entry name" value="Chitin-bd_dom"/>
</dbReference>
<evidence type="ECO:0000313" key="10">
    <source>
        <dbReference type="RefSeq" id="XP_011641503.1"/>
    </source>
</evidence>
<dbReference type="Pfam" id="PF01607">
    <property type="entry name" value="CBM_14"/>
    <property type="match status" value="3"/>
</dbReference>
<dbReference type="OrthoDB" id="76388at2759"/>
<dbReference type="Gene3D" id="2.170.140.10">
    <property type="entry name" value="Chitin binding domain"/>
    <property type="match status" value="3"/>
</dbReference>
<evidence type="ECO:0000313" key="9">
    <source>
        <dbReference type="Proteomes" id="UP000504615"/>
    </source>
</evidence>